<protein>
    <submittedName>
        <fullName evidence="1">Uncharacterized protein</fullName>
    </submittedName>
</protein>
<reference evidence="2" key="1">
    <citation type="journal article" date="2019" name="Int. J. Syst. Evol. Microbiol.">
        <title>The Global Catalogue of Microorganisms (GCM) 10K type strain sequencing project: providing services to taxonomists for standard genome sequencing and annotation.</title>
        <authorList>
            <consortium name="The Broad Institute Genomics Platform"/>
            <consortium name="The Broad Institute Genome Sequencing Center for Infectious Disease"/>
            <person name="Wu L."/>
            <person name="Ma J."/>
        </authorList>
    </citation>
    <scope>NUCLEOTIDE SEQUENCE [LARGE SCALE GENOMIC DNA]</scope>
    <source>
        <strain evidence="2">JCM 11650</strain>
    </source>
</reference>
<proteinExistence type="predicted"/>
<organism evidence="1 2">
    <name type="scientific">Brachybacterium rhamnosum</name>
    <dbReference type="NCBI Taxonomy" id="173361"/>
    <lineage>
        <taxon>Bacteria</taxon>
        <taxon>Bacillati</taxon>
        <taxon>Actinomycetota</taxon>
        <taxon>Actinomycetes</taxon>
        <taxon>Micrococcales</taxon>
        <taxon>Dermabacteraceae</taxon>
        <taxon>Brachybacterium</taxon>
    </lineage>
</organism>
<dbReference type="Proteomes" id="UP001597280">
    <property type="component" value="Unassembled WGS sequence"/>
</dbReference>
<comment type="caution">
    <text evidence="1">The sequence shown here is derived from an EMBL/GenBank/DDBJ whole genome shotgun (WGS) entry which is preliminary data.</text>
</comment>
<sequence>MKVVRTDTDSGSVVAEESSDFWPTVLDALSSREPDPYFDWEHNGHDYRGRVKRALEPILYLAKQRNADDAPSQWEGDDAVPLSTPIHEPLFVLPIPATPAVAVMGTSGAATPVAVGRWLTGYLTSAVKGESIELHPVIRRDQAETLERAITATSLELSVDAAEYEARSSGRVERGLALAAEANEGRGRATISLSMGQGRHSDGSGEFLEAARGLFTDPALKRGKVRAIVPHGERGLRGEMLDLVSHRFTYKKITGDSTTSLSVATAYPALSDAVSDFKKTREYELLRQRSDVD</sequence>
<dbReference type="EMBL" id="JBHUFL010000003">
    <property type="protein sequence ID" value="MFD1836383.1"/>
    <property type="molecule type" value="Genomic_DNA"/>
</dbReference>
<evidence type="ECO:0000313" key="1">
    <source>
        <dbReference type="EMBL" id="MFD1836383.1"/>
    </source>
</evidence>
<gene>
    <name evidence="1" type="ORF">ACFSDA_15065</name>
</gene>
<keyword evidence="2" id="KW-1185">Reference proteome</keyword>
<accession>A0ABW4PZX1</accession>
<name>A0ABW4PZX1_9MICO</name>
<evidence type="ECO:0000313" key="2">
    <source>
        <dbReference type="Proteomes" id="UP001597280"/>
    </source>
</evidence>
<dbReference type="RefSeq" id="WP_343905833.1">
    <property type="nucleotide sequence ID" value="NZ_BAAAIS010000003.1"/>
</dbReference>